<evidence type="ECO:0000256" key="1">
    <source>
        <dbReference type="SAM" id="MobiDB-lite"/>
    </source>
</evidence>
<feature type="region of interest" description="Disordered" evidence="1">
    <location>
        <begin position="378"/>
        <end position="407"/>
    </location>
</feature>
<feature type="compositionally biased region" description="Basic and acidic residues" evidence="1">
    <location>
        <begin position="116"/>
        <end position="128"/>
    </location>
</feature>
<sequence>MPSLPAAPPLVHHTIRAHVLKTDVPQPAHHRPRSLPAHDTPDVRSDSAVLARKRCAQIGGGGGRYQRSARYARVPAQSLTRNPAVRCPRSSTPPTPRTIRRRTSVSLADVAAAELEEGRRNGRRETGRWRTTQQRRRSAASVPAASVSLADVAAADLEEGRKSGRRETGDGALAYDAAAPPLPPPLLPPPRSSAAAAHCYFRFPAADCAELRATQRTAPSQESSPPPREPPCRAPPAASAPAPAATYARYVLRPRRRRPSDCSLRESGREQRLRKALPPPHGARNAPCRRRRRTSPVPPAAPSAPYSDCSLRESGRSNAFARLFRRRMTPCRRRRRRASPVPPAAASAPYARYLSTRRRLLICTNECQSYFAAAGPRAESPSALSQRALPPPPPPREPRAAREVPSANPRVGFRARLRVATWRAFGAPVPVLAPPRAPQVHWQRRRATDTGAFSVPAPLRATTRGPSADSSGPASARRTPASAWLPRMPHSRTAPQNPALARGADADADSRAGSARTPNPREHKGRARGMKHSTKACSRPRPPPTCSDHVDRELAR</sequence>
<dbReference type="AlphaFoldDB" id="A0AAD6XQE4"/>
<dbReference type="Proteomes" id="UP001222325">
    <property type="component" value="Unassembled WGS sequence"/>
</dbReference>
<organism evidence="2 3">
    <name type="scientific">Mycena belliarum</name>
    <dbReference type="NCBI Taxonomy" id="1033014"/>
    <lineage>
        <taxon>Eukaryota</taxon>
        <taxon>Fungi</taxon>
        <taxon>Dikarya</taxon>
        <taxon>Basidiomycota</taxon>
        <taxon>Agaricomycotina</taxon>
        <taxon>Agaricomycetes</taxon>
        <taxon>Agaricomycetidae</taxon>
        <taxon>Agaricales</taxon>
        <taxon>Marasmiineae</taxon>
        <taxon>Mycenaceae</taxon>
        <taxon>Mycena</taxon>
    </lineage>
</organism>
<reference evidence="2" key="1">
    <citation type="submission" date="2023-03" db="EMBL/GenBank/DDBJ databases">
        <title>Massive genome expansion in bonnet fungi (Mycena s.s.) driven by repeated elements and novel gene families across ecological guilds.</title>
        <authorList>
            <consortium name="Lawrence Berkeley National Laboratory"/>
            <person name="Harder C.B."/>
            <person name="Miyauchi S."/>
            <person name="Viragh M."/>
            <person name="Kuo A."/>
            <person name="Thoen E."/>
            <person name="Andreopoulos B."/>
            <person name="Lu D."/>
            <person name="Skrede I."/>
            <person name="Drula E."/>
            <person name="Henrissat B."/>
            <person name="Morin E."/>
            <person name="Kohler A."/>
            <person name="Barry K."/>
            <person name="LaButti K."/>
            <person name="Morin E."/>
            <person name="Salamov A."/>
            <person name="Lipzen A."/>
            <person name="Mereny Z."/>
            <person name="Hegedus B."/>
            <person name="Baldrian P."/>
            <person name="Stursova M."/>
            <person name="Weitz H."/>
            <person name="Taylor A."/>
            <person name="Grigoriev I.V."/>
            <person name="Nagy L.G."/>
            <person name="Martin F."/>
            <person name="Kauserud H."/>
        </authorList>
    </citation>
    <scope>NUCLEOTIDE SEQUENCE</scope>
    <source>
        <strain evidence="2">CBHHK173m</strain>
    </source>
</reference>
<feature type="compositionally biased region" description="Pro residues" evidence="1">
    <location>
        <begin position="180"/>
        <end position="191"/>
    </location>
</feature>
<gene>
    <name evidence="2" type="ORF">B0H15DRAFT_988238</name>
</gene>
<feature type="compositionally biased region" description="Basic and acidic residues" evidence="1">
    <location>
        <begin position="259"/>
        <end position="273"/>
    </location>
</feature>
<feature type="region of interest" description="Disordered" evidence="1">
    <location>
        <begin position="174"/>
        <end position="193"/>
    </location>
</feature>
<feature type="region of interest" description="Disordered" evidence="1">
    <location>
        <begin position="115"/>
        <end position="145"/>
    </location>
</feature>
<dbReference type="EMBL" id="JARJCN010000034">
    <property type="protein sequence ID" value="KAJ7085385.1"/>
    <property type="molecule type" value="Genomic_DNA"/>
</dbReference>
<evidence type="ECO:0000313" key="2">
    <source>
        <dbReference type="EMBL" id="KAJ7085385.1"/>
    </source>
</evidence>
<feature type="compositionally biased region" description="Pro residues" evidence="1">
    <location>
        <begin position="224"/>
        <end position="234"/>
    </location>
</feature>
<proteinExistence type="predicted"/>
<feature type="region of interest" description="Disordered" evidence="1">
    <location>
        <begin position="23"/>
        <end position="45"/>
    </location>
</feature>
<feature type="region of interest" description="Disordered" evidence="1">
    <location>
        <begin position="214"/>
        <end position="312"/>
    </location>
</feature>
<feature type="compositionally biased region" description="Basic residues" evidence="1">
    <location>
        <begin position="523"/>
        <end position="534"/>
    </location>
</feature>
<comment type="caution">
    <text evidence="2">The sequence shown here is derived from an EMBL/GenBank/DDBJ whole genome shotgun (WGS) entry which is preliminary data.</text>
</comment>
<keyword evidence="3" id="KW-1185">Reference proteome</keyword>
<evidence type="ECO:0000313" key="3">
    <source>
        <dbReference type="Proteomes" id="UP001222325"/>
    </source>
</evidence>
<feature type="compositionally biased region" description="Low complexity" evidence="1">
    <location>
        <begin position="464"/>
        <end position="478"/>
    </location>
</feature>
<accession>A0AAD6XQE4</accession>
<feature type="region of interest" description="Disordered" evidence="1">
    <location>
        <begin position="437"/>
        <end position="556"/>
    </location>
</feature>
<name>A0AAD6XQE4_9AGAR</name>
<feature type="compositionally biased region" description="Low complexity" evidence="1">
    <location>
        <begin position="235"/>
        <end position="245"/>
    </location>
</feature>
<protein>
    <submittedName>
        <fullName evidence="2">Uncharacterized protein</fullName>
    </submittedName>
</protein>